<protein>
    <submittedName>
        <fullName evidence="1">Uncharacterized protein</fullName>
    </submittedName>
</protein>
<dbReference type="CDD" id="cd07822">
    <property type="entry name" value="SRPBCC_4"/>
    <property type="match status" value="1"/>
</dbReference>
<dbReference type="AlphaFoldDB" id="A0A6J5EG97"/>
<sequence length="215" mass="23824">MKLTFRIAQEPSHSIHRHLRTRAAAGRRGVGRAIAAAWLLAAAPVFAQTALTVNDDGAHRSPDIHWPHGFTPEDADLYAHNQIEIDAPCSRVWKHLIAAPTWPSWYANAHNVHLVGAKTDHLQLHSAFSFDTFGAHFNARVAEFVPNERLAWFGKGKGNDAYHAWLLTGTSNACTVVTEEVAKGPNALMLRQRDPNGMHKGHDLWLQGLKTVSEQ</sequence>
<dbReference type="Proteomes" id="UP000494329">
    <property type="component" value="Unassembled WGS sequence"/>
</dbReference>
<dbReference type="Gene3D" id="3.30.530.20">
    <property type="match status" value="1"/>
</dbReference>
<organism evidence="1 2">
    <name type="scientific">Paraburkholderia solisilvae</name>
    <dbReference type="NCBI Taxonomy" id="624376"/>
    <lineage>
        <taxon>Bacteria</taxon>
        <taxon>Pseudomonadati</taxon>
        <taxon>Pseudomonadota</taxon>
        <taxon>Betaproteobacteria</taxon>
        <taxon>Burkholderiales</taxon>
        <taxon>Burkholderiaceae</taxon>
        <taxon>Paraburkholderia</taxon>
    </lineage>
</organism>
<evidence type="ECO:0000313" key="2">
    <source>
        <dbReference type="Proteomes" id="UP000494329"/>
    </source>
</evidence>
<dbReference type="SUPFAM" id="SSF55961">
    <property type="entry name" value="Bet v1-like"/>
    <property type="match status" value="1"/>
</dbReference>
<proteinExistence type="predicted"/>
<evidence type="ECO:0000313" key="1">
    <source>
        <dbReference type="EMBL" id="CAB3764286.1"/>
    </source>
</evidence>
<dbReference type="EMBL" id="CADIKF010000037">
    <property type="protein sequence ID" value="CAB3764286.1"/>
    <property type="molecule type" value="Genomic_DNA"/>
</dbReference>
<gene>
    <name evidence="1" type="ORF">LMG29739_04322</name>
</gene>
<name>A0A6J5EG97_9BURK</name>
<keyword evidence="2" id="KW-1185">Reference proteome</keyword>
<reference evidence="1 2" key="1">
    <citation type="submission" date="2020-04" db="EMBL/GenBank/DDBJ databases">
        <authorList>
            <person name="De Canck E."/>
        </authorList>
    </citation>
    <scope>NUCLEOTIDE SEQUENCE [LARGE SCALE GENOMIC DNA]</scope>
    <source>
        <strain evidence="1 2">LMG 29739</strain>
    </source>
</reference>
<accession>A0A6J5EG97</accession>
<dbReference type="InterPro" id="IPR023393">
    <property type="entry name" value="START-like_dom_sf"/>
</dbReference>